<protein>
    <submittedName>
        <fullName evidence="2">MSP domain-containing protein</fullName>
    </submittedName>
</protein>
<name>A0AAN8FU74_TRICO</name>
<evidence type="ECO:0000313" key="3">
    <source>
        <dbReference type="Proteomes" id="UP001331761"/>
    </source>
</evidence>
<evidence type="ECO:0000259" key="1">
    <source>
        <dbReference type="Pfam" id="PF00635"/>
    </source>
</evidence>
<accession>A0AAN8FU74</accession>
<dbReference type="AlphaFoldDB" id="A0AAN8FU74"/>
<dbReference type="InterPro" id="IPR000535">
    <property type="entry name" value="MSP_dom"/>
</dbReference>
<dbReference type="Gene3D" id="2.60.40.10">
    <property type="entry name" value="Immunoglobulins"/>
    <property type="match status" value="1"/>
</dbReference>
<dbReference type="InterPro" id="IPR051774">
    <property type="entry name" value="Sperm-specific_class_P"/>
</dbReference>
<dbReference type="PANTHER" id="PTHR22947:SF39">
    <property type="entry name" value="MSP DOMAIN-CONTAINING PROTEIN"/>
    <property type="match status" value="1"/>
</dbReference>
<sequence length="111" mass="11976">MGYEVSIKPPKCRISTGGGTSKHTIINHCARNLAYKLVFQPGSKYSVAPEKMVGVIEIGRTVDIEITRQPGRGPQEEMAVEYFPVSTTGDASKSTYGELAGKTIMKLTPDG</sequence>
<proteinExistence type="predicted"/>
<feature type="domain" description="MSP" evidence="1">
    <location>
        <begin position="5"/>
        <end position="85"/>
    </location>
</feature>
<reference evidence="2 3" key="1">
    <citation type="submission" date="2019-10" db="EMBL/GenBank/DDBJ databases">
        <title>Assembly and Annotation for the nematode Trichostrongylus colubriformis.</title>
        <authorList>
            <person name="Martin J."/>
        </authorList>
    </citation>
    <scope>NUCLEOTIDE SEQUENCE [LARGE SCALE GENOMIC DNA]</scope>
    <source>
        <strain evidence="2">G859</strain>
        <tissue evidence="2">Whole worm</tissue>
    </source>
</reference>
<dbReference type="PANTHER" id="PTHR22947">
    <property type="entry name" value="MAJOR SPERM PROTEIN"/>
    <property type="match status" value="1"/>
</dbReference>
<dbReference type="InterPro" id="IPR008962">
    <property type="entry name" value="PapD-like_sf"/>
</dbReference>
<keyword evidence="3" id="KW-1185">Reference proteome</keyword>
<dbReference type="InterPro" id="IPR013783">
    <property type="entry name" value="Ig-like_fold"/>
</dbReference>
<comment type="caution">
    <text evidence="2">The sequence shown here is derived from an EMBL/GenBank/DDBJ whole genome shotgun (WGS) entry which is preliminary data.</text>
</comment>
<dbReference type="EMBL" id="WIXE01000976">
    <property type="protein sequence ID" value="KAK5986126.1"/>
    <property type="molecule type" value="Genomic_DNA"/>
</dbReference>
<gene>
    <name evidence="2" type="ORF">GCK32_007708</name>
</gene>
<evidence type="ECO:0000313" key="2">
    <source>
        <dbReference type="EMBL" id="KAK5986126.1"/>
    </source>
</evidence>
<dbReference type="SUPFAM" id="SSF49354">
    <property type="entry name" value="PapD-like"/>
    <property type="match status" value="1"/>
</dbReference>
<dbReference type="Proteomes" id="UP001331761">
    <property type="component" value="Unassembled WGS sequence"/>
</dbReference>
<dbReference type="Pfam" id="PF00635">
    <property type="entry name" value="Motile_Sperm"/>
    <property type="match status" value="1"/>
</dbReference>
<organism evidence="2 3">
    <name type="scientific">Trichostrongylus colubriformis</name>
    <name type="common">Black scour worm</name>
    <dbReference type="NCBI Taxonomy" id="6319"/>
    <lineage>
        <taxon>Eukaryota</taxon>
        <taxon>Metazoa</taxon>
        <taxon>Ecdysozoa</taxon>
        <taxon>Nematoda</taxon>
        <taxon>Chromadorea</taxon>
        <taxon>Rhabditida</taxon>
        <taxon>Rhabditina</taxon>
        <taxon>Rhabditomorpha</taxon>
        <taxon>Strongyloidea</taxon>
        <taxon>Trichostrongylidae</taxon>
        <taxon>Trichostrongylus</taxon>
    </lineage>
</organism>